<keyword evidence="2" id="KW-1185">Reference proteome</keyword>
<sequence>MRAICSSWCHGGSVRGCPCGGDFPPAPFTLVWHDAEVARRALAAVTVDTAGETPYVDDVLRLLARVGITVELR</sequence>
<accession>A0A0N1JW31</accession>
<evidence type="ECO:0000313" key="1">
    <source>
        <dbReference type="EMBL" id="KPC60656.1"/>
    </source>
</evidence>
<dbReference type="AlphaFoldDB" id="A0A0N1JW31"/>
<proteinExistence type="predicted"/>
<dbReference type="PATRIC" id="fig|66876.3.peg.6257"/>
<protein>
    <recommendedName>
        <fullName evidence="3">Barstar (barnase inhibitor) domain-containing protein</fullName>
    </recommendedName>
</protein>
<organism evidence="1 2">
    <name type="scientific">Streptomyces chattanoogensis</name>
    <dbReference type="NCBI Taxonomy" id="66876"/>
    <lineage>
        <taxon>Bacteria</taxon>
        <taxon>Bacillati</taxon>
        <taxon>Actinomycetota</taxon>
        <taxon>Actinomycetes</taxon>
        <taxon>Kitasatosporales</taxon>
        <taxon>Streptomycetaceae</taxon>
        <taxon>Streptomyces</taxon>
    </lineage>
</organism>
<dbReference type="Proteomes" id="UP000037982">
    <property type="component" value="Unassembled WGS sequence"/>
</dbReference>
<evidence type="ECO:0000313" key="2">
    <source>
        <dbReference type="Proteomes" id="UP000037982"/>
    </source>
</evidence>
<comment type="caution">
    <text evidence="1">The sequence shown here is derived from an EMBL/GenBank/DDBJ whole genome shotgun (WGS) entry which is preliminary data.</text>
</comment>
<reference evidence="2" key="1">
    <citation type="submission" date="2015-07" db="EMBL/GenBank/DDBJ databases">
        <authorList>
            <person name="Ju K.-S."/>
            <person name="Doroghazi J.R."/>
            <person name="Metcalf W.W."/>
        </authorList>
    </citation>
    <scope>NUCLEOTIDE SEQUENCE [LARGE SCALE GENOMIC DNA]</scope>
    <source>
        <strain evidence="2">NRRL ISP-5002</strain>
    </source>
</reference>
<dbReference type="EMBL" id="LGKG01000158">
    <property type="protein sequence ID" value="KPC60656.1"/>
    <property type="molecule type" value="Genomic_DNA"/>
</dbReference>
<gene>
    <name evidence="1" type="ORF">ADL29_28535</name>
</gene>
<name>A0A0N1JW31_9ACTN</name>
<evidence type="ECO:0008006" key="3">
    <source>
        <dbReference type="Google" id="ProtNLM"/>
    </source>
</evidence>